<dbReference type="Proteomes" id="UP000829291">
    <property type="component" value="Chromosome 2"/>
</dbReference>
<evidence type="ECO:0000313" key="3">
    <source>
        <dbReference type="RefSeq" id="XP_046587030.1"/>
    </source>
</evidence>
<gene>
    <name evidence="3" type="primary">LOC124292837</name>
</gene>
<name>A0ABM3FG95_NEOLC</name>
<proteinExistence type="predicted"/>
<protein>
    <submittedName>
        <fullName evidence="3">Uncharacterized protein LOC124292837 isoform X1</fullName>
    </submittedName>
</protein>
<evidence type="ECO:0000256" key="1">
    <source>
        <dbReference type="SAM" id="MobiDB-lite"/>
    </source>
</evidence>
<keyword evidence="2" id="KW-1185">Reference proteome</keyword>
<accession>A0ABM3FG95</accession>
<dbReference type="GeneID" id="124292837"/>
<feature type="compositionally biased region" description="Basic and acidic residues" evidence="1">
    <location>
        <begin position="1"/>
        <end position="10"/>
    </location>
</feature>
<dbReference type="RefSeq" id="XP_046587030.1">
    <property type="nucleotide sequence ID" value="XM_046731074.1"/>
</dbReference>
<organism evidence="2 3">
    <name type="scientific">Neodiprion lecontei</name>
    <name type="common">Redheaded pine sawfly</name>
    <dbReference type="NCBI Taxonomy" id="441921"/>
    <lineage>
        <taxon>Eukaryota</taxon>
        <taxon>Metazoa</taxon>
        <taxon>Ecdysozoa</taxon>
        <taxon>Arthropoda</taxon>
        <taxon>Hexapoda</taxon>
        <taxon>Insecta</taxon>
        <taxon>Pterygota</taxon>
        <taxon>Neoptera</taxon>
        <taxon>Endopterygota</taxon>
        <taxon>Hymenoptera</taxon>
        <taxon>Tenthredinoidea</taxon>
        <taxon>Diprionidae</taxon>
        <taxon>Diprioninae</taxon>
        <taxon>Neodiprion</taxon>
    </lineage>
</organism>
<evidence type="ECO:0000313" key="2">
    <source>
        <dbReference type="Proteomes" id="UP000829291"/>
    </source>
</evidence>
<feature type="region of interest" description="Disordered" evidence="1">
    <location>
        <begin position="1"/>
        <end position="23"/>
    </location>
</feature>
<reference evidence="3" key="1">
    <citation type="submission" date="2025-08" db="UniProtKB">
        <authorList>
            <consortium name="RefSeq"/>
        </authorList>
    </citation>
    <scope>IDENTIFICATION</scope>
    <source>
        <tissue evidence="3">Thorax and Abdomen</tissue>
    </source>
</reference>
<sequence length="147" mass="16800">MGVVEAREEEIPSSPMKKNNRGHVNTDKQIVVYENHKVIVMNICKASKEDNPQMSHEKTTTKLIVSRMTGIGKSRTKQITAEYMRTGHVSESKSKKPRLSVKDKIAELVKNTLRRQVRDFYRNKEMPTADKVAQAVNDDEALSECKR</sequence>